<evidence type="ECO:0000256" key="5">
    <source>
        <dbReference type="ARBA" id="ARBA00023128"/>
    </source>
</evidence>
<dbReference type="PANTHER" id="PTHR14009:SF13">
    <property type="entry name" value="LETM1 DOMAIN-CONTAINING PROTEIN 1"/>
    <property type="match status" value="1"/>
</dbReference>
<dbReference type="Pfam" id="PF07766">
    <property type="entry name" value="LETM1_RBD"/>
    <property type="match status" value="1"/>
</dbReference>
<keyword evidence="5 7" id="KW-0496">Mitochondrion</keyword>
<name>A0A9N9XRC6_PHYSR</name>
<keyword evidence="2 9" id="KW-0812">Transmembrane</keyword>
<dbReference type="Proteomes" id="UP001153712">
    <property type="component" value="Chromosome 8"/>
</dbReference>
<dbReference type="GO" id="GO:0030003">
    <property type="term" value="P:intracellular monoatomic cation homeostasis"/>
    <property type="evidence" value="ECO:0007669"/>
    <property type="project" value="TreeGrafter"/>
</dbReference>
<dbReference type="GO" id="GO:0043022">
    <property type="term" value="F:ribosome binding"/>
    <property type="evidence" value="ECO:0007669"/>
    <property type="project" value="InterPro"/>
</dbReference>
<dbReference type="PROSITE" id="PS51758">
    <property type="entry name" value="LETM1_RBD"/>
    <property type="match status" value="1"/>
</dbReference>
<dbReference type="InterPro" id="IPR044202">
    <property type="entry name" value="LETM1/MDM38-like"/>
</dbReference>
<evidence type="ECO:0000313" key="11">
    <source>
        <dbReference type="EMBL" id="CAG9864480.1"/>
    </source>
</evidence>
<proteinExistence type="predicted"/>
<evidence type="ECO:0000256" key="2">
    <source>
        <dbReference type="ARBA" id="ARBA00022692"/>
    </source>
</evidence>
<sequence length="376" mass="44519">MNIRKITRIMKPGVRDPRISGIFQSSSKNFLNSSLSGSARLNHNKPNERKLSKNTPLYKTKEAKKVRYYIVEKYVEYLKKLETILEKRFPGAMKVYKHFLEGVRLFVTDTKEFFRIVRLLNTPGKSFQDLSRQEMELYIQMPRDMKKVAPILLLTALPFGTAILPLTHMFPRHLLCSHFWTAQQKSEFQLFNLKHRLTHNRPLFRHLQSQLDFLRNQRLYEQWREVIAMIGSGQQPPVKKILECRDLFTSEPYHLLYISRNHVIHLCKLHEMTTGVFFRRVRLAERAYIIKEMDRAIAREGGVEKLPLDALRKCCYIRGLNPADVQTEEMIRYLNNWLELSSNINRHCYSLLLHAPVLLAYNSPSNWRLIYQEKTN</sequence>
<evidence type="ECO:0000256" key="8">
    <source>
        <dbReference type="SAM" id="MobiDB-lite"/>
    </source>
</evidence>
<keyword evidence="12" id="KW-1185">Reference proteome</keyword>
<keyword evidence="3" id="KW-0999">Mitochondrion inner membrane</keyword>
<dbReference type="PANTHER" id="PTHR14009">
    <property type="entry name" value="LEUCINE ZIPPER-EF-HAND CONTAINING TRANSMEMBRANE PROTEIN"/>
    <property type="match status" value="1"/>
</dbReference>
<gene>
    <name evidence="11" type="ORF">PHYEVI_LOCUS10735</name>
</gene>
<comment type="subcellular location">
    <subcellularLocation>
        <location evidence="1">Mitochondrion inner membrane</location>
        <topology evidence="1">Single-pass membrane protein</topology>
    </subcellularLocation>
</comment>
<protein>
    <recommendedName>
        <fullName evidence="10">Letm1 RBD domain-containing protein</fullName>
    </recommendedName>
</protein>
<dbReference type="GO" id="GO:0005743">
    <property type="term" value="C:mitochondrial inner membrane"/>
    <property type="evidence" value="ECO:0007669"/>
    <property type="project" value="UniProtKB-SubCell"/>
</dbReference>
<dbReference type="OrthoDB" id="73691at2759"/>
<dbReference type="AlphaFoldDB" id="A0A9N9XRC6"/>
<feature type="domain" description="Letm1 RBD" evidence="10">
    <location>
        <begin position="191"/>
        <end position="376"/>
    </location>
</feature>
<reference evidence="11" key="1">
    <citation type="submission" date="2022-01" db="EMBL/GenBank/DDBJ databases">
        <authorList>
            <person name="King R."/>
        </authorList>
    </citation>
    <scope>NUCLEOTIDE SEQUENCE</scope>
</reference>
<keyword evidence="6 9" id="KW-0472">Membrane</keyword>
<accession>A0A9N9XRC6</accession>
<organism evidence="11 12">
    <name type="scientific">Phyllotreta striolata</name>
    <name type="common">Striped flea beetle</name>
    <name type="synonym">Crioceris striolata</name>
    <dbReference type="NCBI Taxonomy" id="444603"/>
    <lineage>
        <taxon>Eukaryota</taxon>
        <taxon>Metazoa</taxon>
        <taxon>Ecdysozoa</taxon>
        <taxon>Arthropoda</taxon>
        <taxon>Hexapoda</taxon>
        <taxon>Insecta</taxon>
        <taxon>Pterygota</taxon>
        <taxon>Neoptera</taxon>
        <taxon>Endopterygota</taxon>
        <taxon>Coleoptera</taxon>
        <taxon>Polyphaga</taxon>
        <taxon>Cucujiformia</taxon>
        <taxon>Chrysomeloidea</taxon>
        <taxon>Chrysomelidae</taxon>
        <taxon>Galerucinae</taxon>
        <taxon>Alticini</taxon>
        <taxon>Phyllotreta</taxon>
    </lineage>
</organism>
<dbReference type="EMBL" id="OU900101">
    <property type="protein sequence ID" value="CAG9864480.1"/>
    <property type="molecule type" value="Genomic_DNA"/>
</dbReference>
<evidence type="ECO:0000256" key="3">
    <source>
        <dbReference type="ARBA" id="ARBA00022792"/>
    </source>
</evidence>
<evidence type="ECO:0000256" key="4">
    <source>
        <dbReference type="ARBA" id="ARBA00022989"/>
    </source>
</evidence>
<feature type="transmembrane region" description="Helical" evidence="9">
    <location>
        <begin position="148"/>
        <end position="170"/>
    </location>
</feature>
<evidence type="ECO:0000256" key="7">
    <source>
        <dbReference type="PROSITE-ProRule" id="PRU01094"/>
    </source>
</evidence>
<evidence type="ECO:0000256" key="1">
    <source>
        <dbReference type="ARBA" id="ARBA00004434"/>
    </source>
</evidence>
<dbReference type="InterPro" id="IPR033122">
    <property type="entry name" value="LETM1-like_RBD"/>
</dbReference>
<evidence type="ECO:0000313" key="12">
    <source>
        <dbReference type="Proteomes" id="UP001153712"/>
    </source>
</evidence>
<keyword evidence="4 9" id="KW-1133">Transmembrane helix</keyword>
<feature type="region of interest" description="Disordered" evidence="8">
    <location>
        <begin position="35"/>
        <end position="54"/>
    </location>
</feature>
<evidence type="ECO:0000259" key="10">
    <source>
        <dbReference type="PROSITE" id="PS51758"/>
    </source>
</evidence>
<evidence type="ECO:0000256" key="6">
    <source>
        <dbReference type="ARBA" id="ARBA00023136"/>
    </source>
</evidence>
<evidence type="ECO:0000256" key="9">
    <source>
        <dbReference type="SAM" id="Phobius"/>
    </source>
</evidence>